<dbReference type="FunFam" id="3.30.40.10:FF:000388">
    <property type="entry name" value="Putative RING zinc finger domain superfamily protein"/>
    <property type="match status" value="1"/>
</dbReference>
<name>A0A0L6UVB8_9BASI</name>
<dbReference type="SUPFAM" id="SSF52025">
    <property type="entry name" value="PA domain"/>
    <property type="match status" value="2"/>
</dbReference>
<dbReference type="InterPro" id="IPR013083">
    <property type="entry name" value="Znf_RING/FYVE/PHD"/>
</dbReference>
<keyword evidence="3 7" id="KW-1133">Transmembrane helix</keyword>
<dbReference type="Pfam" id="PF17123">
    <property type="entry name" value="zf-RING_11"/>
    <property type="match status" value="1"/>
</dbReference>
<dbReference type="GO" id="GO:0061630">
    <property type="term" value="F:ubiquitin protein ligase activity"/>
    <property type="evidence" value="ECO:0007669"/>
    <property type="project" value="TreeGrafter"/>
</dbReference>
<keyword evidence="5" id="KW-0479">Metal-binding</keyword>
<evidence type="ECO:0000256" key="7">
    <source>
        <dbReference type="SAM" id="Phobius"/>
    </source>
</evidence>
<dbReference type="Pfam" id="PF02225">
    <property type="entry name" value="PA"/>
    <property type="match status" value="1"/>
</dbReference>
<evidence type="ECO:0000256" key="3">
    <source>
        <dbReference type="ARBA" id="ARBA00022989"/>
    </source>
</evidence>
<organism evidence="9 10">
    <name type="scientific">Puccinia sorghi</name>
    <dbReference type="NCBI Taxonomy" id="27349"/>
    <lineage>
        <taxon>Eukaryota</taxon>
        <taxon>Fungi</taxon>
        <taxon>Dikarya</taxon>
        <taxon>Basidiomycota</taxon>
        <taxon>Pucciniomycotina</taxon>
        <taxon>Pucciniomycetes</taxon>
        <taxon>Pucciniales</taxon>
        <taxon>Pucciniaceae</taxon>
        <taxon>Puccinia</taxon>
    </lineage>
</organism>
<proteinExistence type="predicted"/>
<dbReference type="Gene3D" id="3.30.40.10">
    <property type="entry name" value="Zinc/RING finger domain, C3HC4 (zinc finger)"/>
    <property type="match status" value="1"/>
</dbReference>
<dbReference type="PANTHER" id="PTHR22765">
    <property type="entry name" value="RING FINGER AND PROTEASE ASSOCIATED DOMAIN-CONTAINING"/>
    <property type="match status" value="1"/>
</dbReference>
<dbReference type="GO" id="GO:0016020">
    <property type="term" value="C:membrane"/>
    <property type="evidence" value="ECO:0007669"/>
    <property type="project" value="UniProtKB-SubCell"/>
</dbReference>
<evidence type="ECO:0000313" key="10">
    <source>
        <dbReference type="Proteomes" id="UP000037035"/>
    </source>
</evidence>
<dbReference type="VEuPathDB" id="FungiDB:VP01_3562g1"/>
<feature type="region of interest" description="Disordered" evidence="6">
    <location>
        <begin position="57"/>
        <end position="80"/>
    </location>
</feature>
<feature type="domain" description="RING-type" evidence="8">
    <location>
        <begin position="360"/>
        <end position="409"/>
    </location>
</feature>
<sequence>MSTSTIYVKHTSRIHASRPASFGPHFSNPDGQPMNLIPIEFYLNPRTTINTEIHSLPKRLGCPPTSDQPSSHPPSPHPQDWIALIERGACPFIEKVRYAQHLGAAAVIVGDWQQSPSSAFHPHHPLSLTPIFSQPSKSSNNHFGFNSGLLTMYAPGDTSDVTIPSVFIARDSYLSLRQDWKEFSVNSDQPFPQQPPQNLNHIHSLQVIMSRDELWTCYSQNRPFFDLVIILLFLPSILTIVTLLLHRISTFRKRRADRAPRELVNRLPSVIWAKDMEKGIPLQANPPINPPQNSPQSSRLTGWLSALGDWLQHVQPRLLHPTILPNLHPEQTPLLRSSKSHHEPVLRKQRQPVHFSQRECALCLSDFEVGDLIRILPCGHCFHQSQLEEQCMGIDCWLLKSKRFCPICRMSIVEEPEVPSEISTVTPILHSTSPLEPGHAGLPSEPIPLLRNHSHPTTPSHYSRGNNDGPIPSSSSVTLEHAYSRTRL</sequence>
<comment type="subcellular location">
    <subcellularLocation>
        <location evidence="1">Membrane</location>
    </subcellularLocation>
</comment>
<dbReference type="SUPFAM" id="SSF57850">
    <property type="entry name" value="RING/U-box"/>
    <property type="match status" value="1"/>
</dbReference>
<evidence type="ECO:0000313" key="9">
    <source>
        <dbReference type="EMBL" id="KNZ52468.1"/>
    </source>
</evidence>
<dbReference type="InterPro" id="IPR051826">
    <property type="entry name" value="E3_ubiquitin-ligase_domain"/>
</dbReference>
<evidence type="ECO:0000256" key="5">
    <source>
        <dbReference type="PROSITE-ProRule" id="PRU00175"/>
    </source>
</evidence>
<keyword evidence="5" id="KW-0863">Zinc-finger</keyword>
<dbReference type="GO" id="GO:0005737">
    <property type="term" value="C:cytoplasm"/>
    <property type="evidence" value="ECO:0007669"/>
    <property type="project" value="TreeGrafter"/>
</dbReference>
<dbReference type="PROSITE" id="PS50089">
    <property type="entry name" value="ZF_RING_2"/>
    <property type="match status" value="1"/>
</dbReference>
<keyword evidence="5" id="KW-0862">Zinc</keyword>
<dbReference type="EMBL" id="LAVV01008571">
    <property type="protein sequence ID" value="KNZ52468.1"/>
    <property type="molecule type" value="Genomic_DNA"/>
</dbReference>
<evidence type="ECO:0000256" key="4">
    <source>
        <dbReference type="ARBA" id="ARBA00023136"/>
    </source>
</evidence>
<accession>A0A0L6UVB8</accession>
<feature type="region of interest" description="Disordered" evidence="6">
    <location>
        <begin position="433"/>
        <end position="488"/>
    </location>
</feature>
<feature type="transmembrane region" description="Helical" evidence="7">
    <location>
        <begin position="224"/>
        <end position="245"/>
    </location>
</feature>
<reference evidence="9 10" key="1">
    <citation type="submission" date="2015-08" db="EMBL/GenBank/DDBJ databases">
        <title>Next Generation Sequencing and Analysis of the Genome of Puccinia sorghi L Schw, the Causal Agent of Maize Common Rust.</title>
        <authorList>
            <person name="Rochi L."/>
            <person name="Burguener G."/>
            <person name="Darino M."/>
            <person name="Turjanski A."/>
            <person name="Kreff E."/>
            <person name="Dieguez M.J."/>
            <person name="Sacco F."/>
        </authorList>
    </citation>
    <scope>NUCLEOTIDE SEQUENCE [LARGE SCALE GENOMIC DNA]</scope>
    <source>
        <strain evidence="9 10">RO10H11247</strain>
    </source>
</reference>
<dbReference type="AlphaFoldDB" id="A0A0L6UVB8"/>
<keyword evidence="4 7" id="KW-0472">Membrane</keyword>
<dbReference type="InterPro" id="IPR001841">
    <property type="entry name" value="Znf_RING"/>
</dbReference>
<dbReference type="GO" id="GO:0006511">
    <property type="term" value="P:ubiquitin-dependent protein catabolic process"/>
    <property type="evidence" value="ECO:0007669"/>
    <property type="project" value="TreeGrafter"/>
</dbReference>
<dbReference type="GO" id="GO:0008270">
    <property type="term" value="F:zinc ion binding"/>
    <property type="evidence" value="ECO:0007669"/>
    <property type="project" value="UniProtKB-KW"/>
</dbReference>
<evidence type="ECO:0000256" key="1">
    <source>
        <dbReference type="ARBA" id="ARBA00004370"/>
    </source>
</evidence>
<dbReference type="PANTHER" id="PTHR22765:SF416">
    <property type="entry name" value="E3 UBIQUITIN-PROTEIN LIGASE GODZILLA"/>
    <property type="match status" value="1"/>
</dbReference>
<dbReference type="Proteomes" id="UP000037035">
    <property type="component" value="Unassembled WGS sequence"/>
</dbReference>
<comment type="caution">
    <text evidence="9">The sequence shown here is derived from an EMBL/GenBank/DDBJ whole genome shotgun (WGS) entry which is preliminary data.</text>
</comment>
<dbReference type="OrthoDB" id="8062037at2759"/>
<evidence type="ECO:0000256" key="2">
    <source>
        <dbReference type="ARBA" id="ARBA00022692"/>
    </source>
</evidence>
<keyword evidence="10" id="KW-1185">Reference proteome</keyword>
<keyword evidence="2 7" id="KW-0812">Transmembrane</keyword>
<dbReference type="InterPro" id="IPR046450">
    <property type="entry name" value="PA_dom_sf"/>
</dbReference>
<evidence type="ECO:0000259" key="8">
    <source>
        <dbReference type="PROSITE" id="PS50089"/>
    </source>
</evidence>
<evidence type="ECO:0000256" key="6">
    <source>
        <dbReference type="SAM" id="MobiDB-lite"/>
    </source>
</evidence>
<feature type="compositionally biased region" description="Polar residues" evidence="6">
    <location>
        <begin position="455"/>
        <end position="478"/>
    </location>
</feature>
<protein>
    <recommendedName>
        <fullName evidence="8">RING-type domain-containing protein</fullName>
    </recommendedName>
</protein>
<dbReference type="STRING" id="27349.A0A0L6UVB8"/>
<dbReference type="Gene3D" id="3.50.30.30">
    <property type="match status" value="1"/>
</dbReference>
<gene>
    <name evidence="9" type="ORF">VP01_3562g1</name>
</gene>
<dbReference type="InterPro" id="IPR003137">
    <property type="entry name" value="PA_domain"/>
</dbReference>